<organism evidence="1 2">
    <name type="scientific">Xanthomonas pisi</name>
    <dbReference type="NCBI Taxonomy" id="56457"/>
    <lineage>
        <taxon>Bacteria</taxon>
        <taxon>Pseudomonadati</taxon>
        <taxon>Pseudomonadota</taxon>
        <taxon>Gammaproteobacteria</taxon>
        <taxon>Lysobacterales</taxon>
        <taxon>Lysobacteraceae</taxon>
        <taxon>Xanthomonas</taxon>
    </lineage>
</organism>
<dbReference type="EMBL" id="MDEI01000017">
    <property type="protein sequence ID" value="PPU67044.1"/>
    <property type="molecule type" value="Genomic_DNA"/>
</dbReference>
<keyword evidence="2" id="KW-1185">Reference proteome</keyword>
<sequence length="87" mass="9370">MADACPHLQSLSASLLQAGRTVQQVSHGRSHAKRVLEFARPMPASLRATQCSNAAVSWYHAPQAPHWAGAGDLFCQQCLAGMAFPLR</sequence>
<comment type="caution">
    <text evidence="1">The sequence shown here is derived from an EMBL/GenBank/DDBJ whole genome shotgun (WGS) entry which is preliminary data.</text>
</comment>
<protein>
    <submittedName>
        <fullName evidence="1">Uncharacterized protein</fullName>
    </submittedName>
</protein>
<evidence type="ECO:0000313" key="1">
    <source>
        <dbReference type="EMBL" id="PPU67044.1"/>
    </source>
</evidence>
<dbReference type="AlphaFoldDB" id="A0A2S7D010"/>
<evidence type="ECO:0000313" key="2">
    <source>
        <dbReference type="Proteomes" id="UP000238191"/>
    </source>
</evidence>
<accession>A0A2S7D010</accession>
<name>A0A2S7D010_9XANT</name>
<gene>
    <name evidence="1" type="ORF">XpiCFBP4643_17465</name>
</gene>
<dbReference type="Proteomes" id="UP000238191">
    <property type="component" value="Unassembled WGS sequence"/>
</dbReference>
<proteinExistence type="predicted"/>
<reference evidence="2" key="1">
    <citation type="submission" date="2016-08" db="EMBL/GenBank/DDBJ databases">
        <authorList>
            <person name="Merda D."/>
            <person name="Briand M."/>
            <person name="Taghouti G."/>
            <person name="Carrere S."/>
            <person name="Gouzy J."/>
            <person name="Portier P."/>
            <person name="Jacques M.-A."/>
            <person name="Fischer-Le Saux M."/>
        </authorList>
    </citation>
    <scope>NUCLEOTIDE SEQUENCE [LARGE SCALE GENOMIC DNA]</scope>
    <source>
        <strain evidence="2">CFBP4643</strain>
    </source>
</reference>
<dbReference type="OrthoDB" id="6008786at2"/>